<dbReference type="EMBL" id="JBCGBO010000025">
    <property type="protein sequence ID" value="KAK9177371.1"/>
    <property type="molecule type" value="Genomic_DNA"/>
</dbReference>
<keyword evidence="2" id="KW-0472">Membrane</keyword>
<dbReference type="AlphaFoldDB" id="A0AAP0LLM7"/>
<gene>
    <name evidence="3" type="ORF">WN944_029393</name>
    <name evidence="4" type="ORF">WN944_029395</name>
</gene>
<dbReference type="Pfam" id="PF03018">
    <property type="entry name" value="Dirigent"/>
    <property type="match status" value="1"/>
</dbReference>
<dbReference type="GO" id="GO:0048046">
    <property type="term" value="C:apoplast"/>
    <property type="evidence" value="ECO:0007669"/>
    <property type="project" value="UniProtKB-SubCell"/>
</dbReference>
<dbReference type="InterPro" id="IPR004265">
    <property type="entry name" value="Dirigent"/>
</dbReference>
<protein>
    <recommendedName>
        <fullName evidence="1">Dirigent protein</fullName>
    </recommendedName>
</protein>
<comment type="similarity">
    <text evidence="1">Belongs to the plant dirigent protein family.</text>
</comment>
<feature type="transmembrane region" description="Helical" evidence="2">
    <location>
        <begin position="63"/>
        <end position="80"/>
    </location>
</feature>
<accession>A0AAP0LLM7</accession>
<name>A0AAP0LLM7_9ROSI</name>
<keyword evidence="1" id="KW-0964">Secreted</keyword>
<organism evidence="3 5">
    <name type="scientific">Citrus x changshan-huyou</name>
    <dbReference type="NCBI Taxonomy" id="2935761"/>
    <lineage>
        <taxon>Eukaryota</taxon>
        <taxon>Viridiplantae</taxon>
        <taxon>Streptophyta</taxon>
        <taxon>Embryophyta</taxon>
        <taxon>Tracheophyta</taxon>
        <taxon>Spermatophyta</taxon>
        <taxon>Magnoliopsida</taxon>
        <taxon>eudicotyledons</taxon>
        <taxon>Gunneridae</taxon>
        <taxon>Pentapetalae</taxon>
        <taxon>rosids</taxon>
        <taxon>malvids</taxon>
        <taxon>Sapindales</taxon>
        <taxon>Rutaceae</taxon>
        <taxon>Aurantioideae</taxon>
        <taxon>Citrus</taxon>
    </lineage>
</organism>
<dbReference type="EMBL" id="JBCGBO010000025">
    <property type="protein sequence ID" value="KAK9177373.1"/>
    <property type="molecule type" value="Genomic_DNA"/>
</dbReference>
<evidence type="ECO:0000256" key="2">
    <source>
        <dbReference type="SAM" id="Phobius"/>
    </source>
</evidence>
<comment type="subunit">
    <text evidence="1">Homodimer.</text>
</comment>
<sequence length="98" mass="10645">MADDSLIETTSPQSKLVGRAQGLYGSACQHQLAIIMSMSFVFIDGPNNGSCIAFLATTGRLFLSVRCLLSATLACSYCLVDMQLLKRIGRILNLRCHC</sequence>
<evidence type="ECO:0000256" key="1">
    <source>
        <dbReference type="RuleBase" id="RU363099"/>
    </source>
</evidence>
<comment type="caution">
    <text evidence="3">The sequence shown here is derived from an EMBL/GenBank/DDBJ whole genome shotgun (WGS) entry which is preliminary data.</text>
</comment>
<dbReference type="Proteomes" id="UP001428341">
    <property type="component" value="Unassembled WGS sequence"/>
</dbReference>
<evidence type="ECO:0000313" key="4">
    <source>
        <dbReference type="EMBL" id="KAK9177373.1"/>
    </source>
</evidence>
<proteinExistence type="inferred from homology"/>
<keyword evidence="1" id="KW-0052">Apoplast</keyword>
<dbReference type="PANTHER" id="PTHR21495">
    <property type="entry name" value="NUCLEOPORIN-RELATED"/>
    <property type="match status" value="1"/>
</dbReference>
<feature type="transmembrane region" description="Helical" evidence="2">
    <location>
        <begin position="23"/>
        <end position="43"/>
    </location>
</feature>
<comment type="subcellular location">
    <subcellularLocation>
        <location evidence="1">Secreted</location>
        <location evidence="1">Extracellular space</location>
        <location evidence="1">Apoplast</location>
    </subcellularLocation>
</comment>
<evidence type="ECO:0000313" key="3">
    <source>
        <dbReference type="EMBL" id="KAK9177371.1"/>
    </source>
</evidence>
<keyword evidence="2" id="KW-1133">Transmembrane helix</keyword>
<comment type="function">
    <text evidence="1">Dirigent proteins impart stereoselectivity on the phenoxy radical-coupling reaction, yielding optically active lignans from two molecules of coniferyl alcohol in the biosynthesis of lignans, flavonolignans, and alkaloids and thus plays a central role in plant secondary metabolism.</text>
</comment>
<keyword evidence="2" id="KW-0812">Transmembrane</keyword>
<keyword evidence="5" id="KW-1185">Reference proteome</keyword>
<reference evidence="3 5" key="1">
    <citation type="submission" date="2024-05" db="EMBL/GenBank/DDBJ databases">
        <title>Haplotype-resolved chromosome-level genome assembly of Huyou (Citrus changshanensis).</title>
        <authorList>
            <person name="Miao C."/>
            <person name="Chen W."/>
            <person name="Wu Y."/>
            <person name="Wang L."/>
            <person name="Zhao S."/>
            <person name="Grierson D."/>
            <person name="Xu C."/>
            <person name="Chen K."/>
        </authorList>
    </citation>
    <scope>NUCLEOTIDE SEQUENCE [LARGE SCALE GENOMIC DNA]</scope>
    <source>
        <strain evidence="3">01-14</strain>
        <tissue evidence="3">Leaf</tissue>
    </source>
</reference>
<evidence type="ECO:0000313" key="5">
    <source>
        <dbReference type="Proteomes" id="UP001428341"/>
    </source>
</evidence>